<evidence type="ECO:0000313" key="2">
    <source>
        <dbReference type="Proteomes" id="UP001060215"/>
    </source>
</evidence>
<name>A0ACC0GLH0_9ERIC</name>
<organism evidence="1 2">
    <name type="scientific">Camellia lanceoleosa</name>
    <dbReference type="NCBI Taxonomy" id="1840588"/>
    <lineage>
        <taxon>Eukaryota</taxon>
        <taxon>Viridiplantae</taxon>
        <taxon>Streptophyta</taxon>
        <taxon>Embryophyta</taxon>
        <taxon>Tracheophyta</taxon>
        <taxon>Spermatophyta</taxon>
        <taxon>Magnoliopsida</taxon>
        <taxon>eudicotyledons</taxon>
        <taxon>Gunneridae</taxon>
        <taxon>Pentapetalae</taxon>
        <taxon>asterids</taxon>
        <taxon>Ericales</taxon>
        <taxon>Theaceae</taxon>
        <taxon>Camellia</taxon>
    </lineage>
</organism>
<reference evidence="1 2" key="1">
    <citation type="journal article" date="2022" name="Plant J.">
        <title>Chromosome-level genome of Camellia lanceoleosa provides a valuable resource for understanding genome evolution and self-incompatibility.</title>
        <authorList>
            <person name="Gong W."/>
            <person name="Xiao S."/>
            <person name="Wang L."/>
            <person name="Liao Z."/>
            <person name="Chang Y."/>
            <person name="Mo W."/>
            <person name="Hu G."/>
            <person name="Li W."/>
            <person name="Zhao G."/>
            <person name="Zhu H."/>
            <person name="Hu X."/>
            <person name="Ji K."/>
            <person name="Xiang X."/>
            <person name="Song Q."/>
            <person name="Yuan D."/>
            <person name="Jin S."/>
            <person name="Zhang L."/>
        </authorList>
    </citation>
    <scope>NUCLEOTIDE SEQUENCE [LARGE SCALE GENOMIC DNA]</scope>
    <source>
        <strain evidence="1">SQ_2022a</strain>
    </source>
</reference>
<proteinExistence type="predicted"/>
<comment type="caution">
    <text evidence="1">The sequence shown here is derived from an EMBL/GenBank/DDBJ whole genome shotgun (WGS) entry which is preliminary data.</text>
</comment>
<dbReference type="EMBL" id="CM045765">
    <property type="protein sequence ID" value="KAI8001005.1"/>
    <property type="molecule type" value="Genomic_DNA"/>
</dbReference>
<sequence>MYITRKCVIHFHIHETHIEGKPKTTHTHTKKKQEKQEEEKRVTHHISDLLGMADEFQAGVCGGIWWNSPRSSLGLLSPCSAAINDMQSFGWLSPSPTSTDHEQSGSVSDELVVFQDIQKPHQTETSDSRGGGVLMDSTLQMMGVGLSSSSSSSATTPEWKQILLGSGRSESSYHSSMLQEDMDCPQIKKEWRRSMNLKSFSDSTVNEFNQMNQGLNSATSSNNCTVATSFPVESASYGYPSKLLQTLYDTDSTPQRFLFDNRSINYLSNTNYRTNFNEISPSLANLSTLLRQQQPISPLNLTNSSQLRNSSYFPSTQSQFLASNFEEKPSFPNLIAMSNKEVVQDSGSVVKKRSSEPPFKRPRIETPSPLPTFKVRKEKLGDRVTALQQLVSPFGKTNTASVLHEAIEYIKHLHNQVSVLSTPYMKNEPPIHHQQTCEKVRDSDGPKQDLRARGLCLVPISSTFPVANDTTADFWTSTMFGRTFR</sequence>
<keyword evidence="2" id="KW-1185">Reference proteome</keyword>
<evidence type="ECO:0000313" key="1">
    <source>
        <dbReference type="EMBL" id="KAI8001005.1"/>
    </source>
</evidence>
<protein>
    <submittedName>
        <fullName evidence="1">Transcription factor bHLH112</fullName>
    </submittedName>
</protein>
<accession>A0ACC0GLH0</accession>
<dbReference type="Proteomes" id="UP001060215">
    <property type="component" value="Chromosome 8"/>
</dbReference>
<gene>
    <name evidence="1" type="ORF">LOK49_LG09G01741</name>
</gene>